<accession>A0A3G5A3J3</accession>
<name>A0A3G5A3J3_9VIRU</name>
<reference evidence="1" key="1">
    <citation type="submission" date="2018-10" db="EMBL/GenBank/DDBJ databases">
        <title>Hidden diversity of soil giant viruses.</title>
        <authorList>
            <person name="Schulz F."/>
            <person name="Alteio L."/>
            <person name="Goudeau D."/>
            <person name="Ryan E.M."/>
            <person name="Malmstrom R.R."/>
            <person name="Blanchard J."/>
            <person name="Woyke T."/>
        </authorList>
    </citation>
    <scope>NUCLEOTIDE SEQUENCE</scope>
    <source>
        <strain evidence="1">HAV1</strain>
    </source>
</reference>
<evidence type="ECO:0000313" key="1">
    <source>
        <dbReference type="EMBL" id="AYV81772.1"/>
    </source>
</evidence>
<organism evidence="1">
    <name type="scientific">Harvfovirus sp</name>
    <dbReference type="NCBI Taxonomy" id="2487768"/>
    <lineage>
        <taxon>Viruses</taxon>
        <taxon>Varidnaviria</taxon>
        <taxon>Bamfordvirae</taxon>
        <taxon>Nucleocytoviricota</taxon>
        <taxon>Megaviricetes</taxon>
        <taxon>Imitervirales</taxon>
        <taxon>Mimiviridae</taxon>
        <taxon>Klosneuvirinae</taxon>
    </lineage>
</organism>
<dbReference type="EMBL" id="MK072302">
    <property type="protein sequence ID" value="AYV81772.1"/>
    <property type="molecule type" value="Genomic_DNA"/>
</dbReference>
<gene>
    <name evidence="1" type="ORF">Harvfovirus60_5</name>
</gene>
<protein>
    <submittedName>
        <fullName evidence="1">Uncharacterized protein</fullName>
    </submittedName>
</protein>
<proteinExistence type="predicted"/>
<sequence length="178" mass="21418">MDYTAKYLKYKKKYLNLSREINRGYEPSENIITIKNLISIEKIMELFYKKFWDDIYYNDAYVYYYNAIAFLKNTQNNKFHSFFSNNINRKLYEGSCPYVDMNDRKDWIHGSDQENIVNLDDLCRVSVQTINLLDQIFEICPRIPEDVVLYRFENRPVGKIPDFKVGDLYRSLSPLCYQ</sequence>